<evidence type="ECO:0000256" key="5">
    <source>
        <dbReference type="ARBA" id="ARBA00022763"/>
    </source>
</evidence>
<dbReference type="InterPro" id="IPR052800">
    <property type="entry name" value="DNA_Repair_Helicase_ZGRF1"/>
</dbReference>
<evidence type="ECO:0000256" key="19">
    <source>
        <dbReference type="PROSITE-ProRule" id="PRU01343"/>
    </source>
</evidence>
<dbReference type="Pfam" id="PF13086">
    <property type="entry name" value="AAA_11"/>
    <property type="match status" value="1"/>
</dbReference>
<gene>
    <name evidence="22" type="ORF">N310_12867</name>
</gene>
<keyword evidence="7" id="KW-0378">Hydrolase</keyword>
<keyword evidence="6 19" id="KW-0863">Zinc-finger</keyword>
<evidence type="ECO:0000256" key="18">
    <source>
        <dbReference type="ARBA" id="ARBA00083828"/>
    </source>
</evidence>
<dbReference type="PROSITE" id="PS51999">
    <property type="entry name" value="ZF_GRF"/>
    <property type="match status" value="1"/>
</dbReference>
<evidence type="ECO:0000256" key="15">
    <source>
        <dbReference type="ARBA" id="ARBA00048954"/>
    </source>
</evidence>
<evidence type="ECO:0000256" key="14">
    <source>
        <dbReference type="ARBA" id="ARBA00044969"/>
    </source>
</evidence>
<accession>A0A091PBA1</accession>
<keyword evidence="11" id="KW-0234">DNA repair</keyword>
<evidence type="ECO:0000256" key="7">
    <source>
        <dbReference type="ARBA" id="ARBA00022801"/>
    </source>
</evidence>
<evidence type="ECO:0000256" key="11">
    <source>
        <dbReference type="ARBA" id="ARBA00023204"/>
    </source>
</evidence>
<sequence length="833" mass="93044">SELSFPSVEKVQHANVPQRQISIPAVFQSHIHYKQVFKAALTEQLNIMLFELSQRLHKALSKVDISCYSSVKDGQSQSQGSSAPLCNHMQPAKLVMVKKEGQNKGRLFYACDAPKAEQCSFFKWIEDVNPTQTKSRPSAVLQDVKSIGTYLRSQKIAVYEECQLLVRKTFEIQAQRYSKFKKPLNTPASLDGDSKTKLYLKLSRKEHSSLYSKDDIWVVSKTLNFDPLETFIASSAFFGPSSSNEIELLPLKGYSPSNWRSNMCVHALLVCNASGELASLRNMEEHFNPSTLPLIPHLLRMNFGSENAAKRVSKRGFIPPAMSLKHSVMSGPVSPEVAMGVAEEMIQRFSLNPDQATSLIHIAKMMSSSGNTNPEGELQSFPITIIRGVFGAGKSYLLSVVILFLAQLFESSEATEGPRAVPWKLLIASSTNVAVDRILLGLLELGFEDFIRVGSIRKITKAILPHSLHAGSGNENEQLKELMALMKEDLTPAEKIYVRKSIEQHKLGTNKTILQQVKVVGVTCAACPFPCLNALRFPVVMLDECSQMTEPASLLPIARFQCEKLVLVGDPKQLPPTVQGSESAHEQGLEQTLFDRLCLMGHNPILLRTQYRCHPALSAIANELFYAGNLRDGISQEDRAPLLDWLPTLCFYSVNGMEQMERDNSIYNMAEAHFIVKLIQSLIASGIEGAAIGVITLYKAQMYKIQNLLTGLHSEAFETKPVQVSTVDAFQGAEKEIIVLSCVRTRQFGFIDSEKRMNVALTRAKRHLSIVGSLSCLSRNKLWGRVIHHCKGWENGLQHASQCEQQLNHILKGYLEQLKEEEQRRIQSKKKEK</sequence>
<dbReference type="AlphaFoldDB" id="A0A091PBA1"/>
<proteinExistence type="predicted"/>
<feature type="coiled-coil region" evidence="20">
    <location>
        <begin position="804"/>
        <end position="831"/>
    </location>
</feature>
<evidence type="ECO:0000259" key="21">
    <source>
        <dbReference type="PROSITE" id="PS51999"/>
    </source>
</evidence>
<organism evidence="22 23">
    <name type="scientific">Acanthisitta chloris</name>
    <name type="common">rifleman</name>
    <dbReference type="NCBI Taxonomy" id="57068"/>
    <lineage>
        <taxon>Eukaryota</taxon>
        <taxon>Metazoa</taxon>
        <taxon>Chordata</taxon>
        <taxon>Craniata</taxon>
        <taxon>Vertebrata</taxon>
        <taxon>Euteleostomi</taxon>
        <taxon>Archelosauria</taxon>
        <taxon>Archosauria</taxon>
        <taxon>Dinosauria</taxon>
        <taxon>Saurischia</taxon>
        <taxon>Theropoda</taxon>
        <taxon>Coelurosauria</taxon>
        <taxon>Aves</taxon>
        <taxon>Neognathae</taxon>
        <taxon>Neoaves</taxon>
        <taxon>Telluraves</taxon>
        <taxon>Australaves</taxon>
        <taxon>Passeriformes</taxon>
        <taxon>Acanthisittidae</taxon>
        <taxon>Acanthisitta</taxon>
    </lineage>
</organism>
<dbReference type="GO" id="GO:0005634">
    <property type="term" value="C:nucleus"/>
    <property type="evidence" value="ECO:0007669"/>
    <property type="project" value="UniProtKB-SubCell"/>
</dbReference>
<dbReference type="PANTHER" id="PTHR28535">
    <property type="entry name" value="ZINC FINGER GRF-TYPE CONTAINING 1"/>
    <property type="match status" value="1"/>
</dbReference>
<dbReference type="EC" id="5.6.2.3" evidence="14"/>
<feature type="non-terminal residue" evidence="22">
    <location>
        <position position="1"/>
    </location>
</feature>
<dbReference type="InterPro" id="IPR010666">
    <property type="entry name" value="Znf_GRF"/>
</dbReference>
<evidence type="ECO:0000313" key="23">
    <source>
        <dbReference type="Proteomes" id="UP000053537"/>
    </source>
</evidence>
<comment type="subcellular location">
    <subcellularLocation>
        <location evidence="1">Nucleus</location>
    </subcellularLocation>
</comment>
<dbReference type="GO" id="GO:0005524">
    <property type="term" value="F:ATP binding"/>
    <property type="evidence" value="ECO:0007669"/>
    <property type="project" value="UniProtKB-KW"/>
</dbReference>
<feature type="domain" description="GRF-type" evidence="21">
    <location>
        <begin position="86"/>
        <end position="128"/>
    </location>
</feature>
<evidence type="ECO:0000256" key="13">
    <source>
        <dbReference type="ARBA" id="ARBA00023242"/>
    </source>
</evidence>
<comment type="subunit">
    <text evidence="16">Interacts with DNA repair protein RAD51; the interaction promotes RAD51 strand exchange activity. Also interacts with DNA repair proteins EXO1 and BRCA1; the interactions are increased following DNA damage induction.</text>
</comment>
<keyword evidence="2" id="KW-0597">Phosphoprotein</keyword>
<reference evidence="22 23" key="1">
    <citation type="submission" date="2014-04" db="EMBL/GenBank/DDBJ databases">
        <title>Genome evolution of avian class.</title>
        <authorList>
            <person name="Zhang G."/>
            <person name="Li C."/>
        </authorList>
    </citation>
    <scope>NUCLEOTIDE SEQUENCE [LARGE SCALE GENOMIC DNA]</scope>
    <source>
        <strain evidence="22">BGI_N310</strain>
    </source>
</reference>
<comment type="catalytic activity">
    <reaction evidence="15">
        <text>ATP + H2O = ADP + phosphate + H(+)</text>
        <dbReference type="Rhea" id="RHEA:13065"/>
        <dbReference type="ChEBI" id="CHEBI:15377"/>
        <dbReference type="ChEBI" id="CHEBI:15378"/>
        <dbReference type="ChEBI" id="CHEBI:30616"/>
        <dbReference type="ChEBI" id="CHEBI:43474"/>
        <dbReference type="ChEBI" id="CHEBI:456216"/>
        <dbReference type="EC" id="5.6.2.3"/>
    </reaction>
</comment>
<dbReference type="GO" id="GO:0008270">
    <property type="term" value="F:zinc ion binding"/>
    <property type="evidence" value="ECO:0007669"/>
    <property type="project" value="UniProtKB-KW"/>
</dbReference>
<dbReference type="Pfam" id="PF06839">
    <property type="entry name" value="Zn_ribbon_GRF"/>
    <property type="match status" value="1"/>
</dbReference>
<dbReference type="InterPro" id="IPR027417">
    <property type="entry name" value="P-loop_NTPase"/>
</dbReference>
<dbReference type="GO" id="GO:0006302">
    <property type="term" value="P:double-strand break repair"/>
    <property type="evidence" value="ECO:0007669"/>
    <property type="project" value="TreeGrafter"/>
</dbReference>
<evidence type="ECO:0000256" key="3">
    <source>
        <dbReference type="ARBA" id="ARBA00022723"/>
    </source>
</evidence>
<keyword evidence="10" id="KW-0067">ATP-binding</keyword>
<dbReference type="InterPro" id="IPR041677">
    <property type="entry name" value="DNA2/NAM7_AAA_11"/>
</dbReference>
<evidence type="ECO:0000256" key="6">
    <source>
        <dbReference type="ARBA" id="ARBA00022771"/>
    </source>
</evidence>
<keyword evidence="13" id="KW-0539">Nucleus</keyword>
<protein>
    <recommendedName>
        <fullName evidence="17">5'-3' DNA helicase ZGRF1</fullName>
        <ecNumber evidence="14">5.6.2.3</ecNumber>
    </recommendedName>
    <alternativeName>
        <fullName evidence="18">GRF-type zinc finger domain-containing protein 1</fullName>
    </alternativeName>
</protein>
<evidence type="ECO:0000256" key="10">
    <source>
        <dbReference type="ARBA" id="ARBA00022840"/>
    </source>
</evidence>
<keyword evidence="8" id="KW-0347">Helicase</keyword>
<dbReference type="InterPro" id="IPR041679">
    <property type="entry name" value="DNA2/NAM7-like_C"/>
</dbReference>
<evidence type="ECO:0000256" key="16">
    <source>
        <dbReference type="ARBA" id="ARBA00066212"/>
    </source>
</evidence>
<evidence type="ECO:0000256" key="12">
    <source>
        <dbReference type="ARBA" id="ARBA00023235"/>
    </source>
</evidence>
<evidence type="ECO:0000313" key="22">
    <source>
        <dbReference type="EMBL" id="KFP88805.1"/>
    </source>
</evidence>
<evidence type="ECO:0000256" key="4">
    <source>
        <dbReference type="ARBA" id="ARBA00022741"/>
    </source>
</evidence>
<dbReference type="GO" id="GO:0016787">
    <property type="term" value="F:hydrolase activity"/>
    <property type="evidence" value="ECO:0007669"/>
    <property type="project" value="UniProtKB-KW"/>
</dbReference>
<dbReference type="FunFam" id="3.40.50.300:FF:001087">
    <property type="entry name" value="ZGRF1 isoform 9"/>
    <property type="match status" value="1"/>
</dbReference>
<evidence type="ECO:0000256" key="20">
    <source>
        <dbReference type="SAM" id="Coils"/>
    </source>
</evidence>
<keyword evidence="12" id="KW-0413">Isomerase</keyword>
<keyword evidence="3" id="KW-0479">Metal-binding</keyword>
<evidence type="ECO:0000256" key="9">
    <source>
        <dbReference type="ARBA" id="ARBA00022833"/>
    </source>
</evidence>
<dbReference type="GO" id="GO:0043139">
    <property type="term" value="F:5'-3' DNA helicase activity"/>
    <property type="evidence" value="ECO:0007669"/>
    <property type="project" value="UniProtKB-EC"/>
</dbReference>
<evidence type="ECO:0000256" key="1">
    <source>
        <dbReference type="ARBA" id="ARBA00004123"/>
    </source>
</evidence>
<keyword evidence="20" id="KW-0175">Coiled coil</keyword>
<dbReference type="SUPFAM" id="SSF52540">
    <property type="entry name" value="P-loop containing nucleoside triphosphate hydrolases"/>
    <property type="match status" value="1"/>
</dbReference>
<dbReference type="CDD" id="cd18808">
    <property type="entry name" value="SF1_C_Upf1"/>
    <property type="match status" value="1"/>
</dbReference>
<keyword evidence="23" id="KW-1185">Reference proteome</keyword>
<dbReference type="Proteomes" id="UP000053537">
    <property type="component" value="Unassembled WGS sequence"/>
</dbReference>
<dbReference type="PANTHER" id="PTHR28535:SF1">
    <property type="entry name" value="PROTEIN ZGRF1"/>
    <property type="match status" value="1"/>
</dbReference>
<dbReference type="Pfam" id="PF13087">
    <property type="entry name" value="AAA_12"/>
    <property type="match status" value="1"/>
</dbReference>
<dbReference type="InterPro" id="IPR047187">
    <property type="entry name" value="SF1_C_Upf1"/>
</dbReference>
<dbReference type="Gene3D" id="3.40.50.300">
    <property type="entry name" value="P-loop containing nucleotide triphosphate hydrolases"/>
    <property type="match status" value="2"/>
</dbReference>
<evidence type="ECO:0000256" key="17">
    <source>
        <dbReference type="ARBA" id="ARBA00072540"/>
    </source>
</evidence>
<evidence type="ECO:0000256" key="8">
    <source>
        <dbReference type="ARBA" id="ARBA00022806"/>
    </source>
</evidence>
<feature type="non-terminal residue" evidence="22">
    <location>
        <position position="833"/>
    </location>
</feature>
<keyword evidence="5" id="KW-0227">DNA damage</keyword>
<keyword evidence="4" id="KW-0547">Nucleotide-binding</keyword>
<keyword evidence="9" id="KW-0862">Zinc</keyword>
<dbReference type="GO" id="GO:0035861">
    <property type="term" value="C:site of double-strand break"/>
    <property type="evidence" value="ECO:0007669"/>
    <property type="project" value="TreeGrafter"/>
</dbReference>
<name>A0A091PBA1_9PASS</name>
<dbReference type="EMBL" id="KK847534">
    <property type="protein sequence ID" value="KFP88805.1"/>
    <property type="molecule type" value="Genomic_DNA"/>
</dbReference>
<evidence type="ECO:0000256" key="2">
    <source>
        <dbReference type="ARBA" id="ARBA00022553"/>
    </source>
</evidence>